<sequence>MTILTIHVKPRSSRDDVKKIGTNEFEVSTVAAPEEGRANDQVMKLLARYFNTSPSKLVVTKGERWNDKTILLMD</sequence>
<proteinExistence type="inferred from homology"/>
<dbReference type="GO" id="GO:0005737">
    <property type="term" value="C:cytoplasm"/>
    <property type="evidence" value="ECO:0007669"/>
    <property type="project" value="TreeGrafter"/>
</dbReference>
<organism evidence="2 3">
    <name type="scientific">Candidatus Cerribacteria bacterium 'Amazon FNV 2010 28 9'</name>
    <dbReference type="NCBI Taxonomy" id="2081795"/>
    <lineage>
        <taxon>Bacteria</taxon>
        <taxon>Candidatus Cerribacteria</taxon>
    </lineage>
</organism>
<dbReference type="AlphaFoldDB" id="A0A317JVJ0"/>
<dbReference type="SUPFAM" id="SSF69786">
    <property type="entry name" value="YggU-like"/>
    <property type="match status" value="1"/>
</dbReference>
<dbReference type="PANTHER" id="PTHR13420:SF7">
    <property type="entry name" value="UPF0235 PROTEIN C15ORF40"/>
    <property type="match status" value="1"/>
</dbReference>
<dbReference type="Gene3D" id="3.30.1200.10">
    <property type="entry name" value="YggU-like"/>
    <property type="match status" value="1"/>
</dbReference>
<dbReference type="SMART" id="SM01152">
    <property type="entry name" value="DUF167"/>
    <property type="match status" value="1"/>
</dbReference>
<accession>A0A317JVJ0</accession>
<dbReference type="Pfam" id="PF02594">
    <property type="entry name" value="DUF167"/>
    <property type="match status" value="1"/>
</dbReference>
<dbReference type="InterPro" id="IPR003746">
    <property type="entry name" value="DUF167"/>
</dbReference>
<name>A0A317JVJ0_9BACT</name>
<dbReference type="Proteomes" id="UP000246104">
    <property type="component" value="Unassembled WGS sequence"/>
</dbReference>
<protein>
    <submittedName>
        <fullName evidence="2">Uncharacterized protein</fullName>
    </submittedName>
</protein>
<evidence type="ECO:0000313" key="3">
    <source>
        <dbReference type="Proteomes" id="UP000246104"/>
    </source>
</evidence>
<evidence type="ECO:0000256" key="1">
    <source>
        <dbReference type="ARBA" id="ARBA00010364"/>
    </source>
</evidence>
<comment type="caution">
    <text evidence="2">The sequence shown here is derived from an EMBL/GenBank/DDBJ whole genome shotgun (WGS) entry which is preliminary data.</text>
</comment>
<dbReference type="PANTHER" id="PTHR13420">
    <property type="entry name" value="UPF0235 PROTEIN C15ORF40"/>
    <property type="match status" value="1"/>
</dbReference>
<gene>
    <name evidence="2" type="ORF">C5B42_00035</name>
</gene>
<dbReference type="InterPro" id="IPR036591">
    <property type="entry name" value="YggU-like_sf"/>
</dbReference>
<reference evidence="2 3" key="1">
    <citation type="submission" date="2018-02" db="EMBL/GenBank/DDBJ databases">
        <title>Genomic Reconstructions from Amazon Rainforest and Pasture Soil Reveal Novel Insights into the Physiology of Candidate Phyla in Tropical Sites.</title>
        <authorList>
            <person name="Kroeger M.E."/>
            <person name="Delmont T."/>
            <person name="Eren A.M."/>
            <person name="Guo J."/>
            <person name="Meyer K.M."/>
            <person name="Khan K."/>
            <person name="Rodrigues J.L.M."/>
            <person name="Bohannan B.J.M."/>
            <person name="Tringe S."/>
            <person name="Borges C.D."/>
            <person name="Tiedje J."/>
            <person name="Tsai S.M."/>
            <person name="Nusslein K."/>
        </authorList>
    </citation>
    <scope>NUCLEOTIDE SEQUENCE [LARGE SCALE GENOMIC DNA]</scope>
    <source>
        <strain evidence="2">Amazon FNV 2010 28 9</strain>
    </source>
</reference>
<comment type="similarity">
    <text evidence="1">Belongs to the UPF0235 family.</text>
</comment>
<dbReference type="NCBIfam" id="TIGR00251">
    <property type="entry name" value="DUF167 family protein"/>
    <property type="match status" value="1"/>
</dbReference>
<evidence type="ECO:0000313" key="2">
    <source>
        <dbReference type="EMBL" id="PWU24341.1"/>
    </source>
</evidence>
<dbReference type="EMBL" id="PSRQ01000001">
    <property type="protein sequence ID" value="PWU24341.1"/>
    <property type="molecule type" value="Genomic_DNA"/>
</dbReference>